<dbReference type="EMBL" id="SOCP01000004">
    <property type="protein sequence ID" value="TDV53550.1"/>
    <property type="molecule type" value="Genomic_DNA"/>
</dbReference>
<feature type="transmembrane region" description="Helical" evidence="1">
    <location>
        <begin position="454"/>
        <end position="475"/>
    </location>
</feature>
<feature type="transmembrane region" description="Helical" evidence="1">
    <location>
        <begin position="390"/>
        <end position="409"/>
    </location>
</feature>
<dbReference type="AlphaFoldDB" id="A0A4R7VUB9"/>
<dbReference type="Proteomes" id="UP000294927">
    <property type="component" value="Unassembled WGS sequence"/>
</dbReference>
<keyword evidence="1" id="KW-0472">Membrane</keyword>
<name>A0A4R7VUB9_9PSEU</name>
<keyword evidence="1" id="KW-1133">Transmembrane helix</keyword>
<feature type="transmembrane region" description="Helical" evidence="1">
    <location>
        <begin position="358"/>
        <end position="383"/>
    </location>
</feature>
<feature type="transmembrane region" description="Helical" evidence="1">
    <location>
        <begin position="313"/>
        <end position="338"/>
    </location>
</feature>
<dbReference type="OrthoDB" id="185815at2"/>
<dbReference type="Gene3D" id="2.60.120.200">
    <property type="match status" value="1"/>
</dbReference>
<evidence type="ECO:0000313" key="3">
    <source>
        <dbReference type="Proteomes" id="UP000294927"/>
    </source>
</evidence>
<feature type="transmembrane region" description="Helical" evidence="1">
    <location>
        <begin position="272"/>
        <end position="292"/>
    </location>
</feature>
<keyword evidence="3" id="KW-1185">Reference proteome</keyword>
<protein>
    <submittedName>
        <fullName evidence="2">Regulation of enolase protein 1 (Concanavalin A-like superfamily)</fullName>
    </submittedName>
</protein>
<accession>A0A4R7VUB9</accession>
<dbReference type="GO" id="GO:0140359">
    <property type="term" value="F:ABC-type transporter activity"/>
    <property type="evidence" value="ECO:0007669"/>
    <property type="project" value="InterPro"/>
</dbReference>
<keyword evidence="1" id="KW-0812">Transmembrane</keyword>
<organism evidence="2 3">
    <name type="scientific">Actinophytocola oryzae</name>
    <dbReference type="NCBI Taxonomy" id="502181"/>
    <lineage>
        <taxon>Bacteria</taxon>
        <taxon>Bacillati</taxon>
        <taxon>Actinomycetota</taxon>
        <taxon>Actinomycetes</taxon>
        <taxon>Pseudonocardiales</taxon>
        <taxon>Pseudonocardiaceae</taxon>
    </lineage>
</organism>
<comment type="caution">
    <text evidence="2">The sequence shown here is derived from an EMBL/GenBank/DDBJ whole genome shotgun (WGS) entry which is preliminary data.</text>
</comment>
<gene>
    <name evidence="2" type="ORF">CLV71_10418</name>
</gene>
<sequence>MRNLIRAEWTKLRTVRGWVVGLLAAIPLTVLVGLLGPAGSSFQCAGPHGESCANRTLPTGPDGTPVRDDFTFVHRTLAGDGTITARVAPLEDAEPWAKAGVILKQSTKVGSPYAAVLRTGSHGTRMQQNFTGDTAGPSDAGWVRLSRKGNTLTGAASTDGEHWTTIGTAEIDLGATVEAGMFVSSPAHEEITRSFGNIQEDSGPTQLTATFDDVTTDGDWTGDWQHTDVGGEPDAETGFTDSAGEFAVTGRGDIAPMVFSGGSLTKTVENTLVGGFAGLIAVLVVATMFVTGEHRRGLIRTSLAANPRRGRLLAAKGIVMGGVSFVVGVVAAGLTVPIVEALEKAKGFSLFPTSTFTVLRVVVGTGLLFGVAAVLAVAVGMLLRRGAGTVTAMIVGIVLPYLLAVASVLPQAPAEWLTAVTPAAAFAVQQSVREYPQVNTTYTPSDGYFPLSPAGGFAVLCLYAVVALVFAGLALRRRDA</sequence>
<dbReference type="Pfam" id="PF12679">
    <property type="entry name" value="ABC2_membrane_2"/>
    <property type="match status" value="1"/>
</dbReference>
<evidence type="ECO:0000313" key="2">
    <source>
        <dbReference type="EMBL" id="TDV53550.1"/>
    </source>
</evidence>
<dbReference type="GO" id="GO:0005886">
    <property type="term" value="C:plasma membrane"/>
    <property type="evidence" value="ECO:0007669"/>
    <property type="project" value="UniProtKB-SubCell"/>
</dbReference>
<proteinExistence type="predicted"/>
<dbReference type="RefSeq" id="WP_133902606.1">
    <property type="nucleotide sequence ID" value="NZ_SOCP01000004.1"/>
</dbReference>
<reference evidence="2 3" key="1">
    <citation type="submission" date="2019-03" db="EMBL/GenBank/DDBJ databases">
        <title>Genomic Encyclopedia of Archaeal and Bacterial Type Strains, Phase II (KMG-II): from individual species to whole genera.</title>
        <authorList>
            <person name="Goeker M."/>
        </authorList>
    </citation>
    <scope>NUCLEOTIDE SEQUENCE [LARGE SCALE GENOMIC DNA]</scope>
    <source>
        <strain evidence="2 3">DSM 45499</strain>
    </source>
</reference>
<evidence type="ECO:0000256" key="1">
    <source>
        <dbReference type="SAM" id="Phobius"/>
    </source>
</evidence>